<dbReference type="EMBL" id="VSKL01000002">
    <property type="protein sequence ID" value="TYB73538.1"/>
    <property type="molecule type" value="Genomic_DNA"/>
</dbReference>
<name>A0A5D0QYG9_9FLAO</name>
<organism evidence="1 2">
    <name type="scientific">Bizionia algoritergicola</name>
    <dbReference type="NCBI Taxonomy" id="291187"/>
    <lineage>
        <taxon>Bacteria</taxon>
        <taxon>Pseudomonadati</taxon>
        <taxon>Bacteroidota</taxon>
        <taxon>Flavobacteriia</taxon>
        <taxon>Flavobacteriales</taxon>
        <taxon>Flavobacteriaceae</taxon>
        <taxon>Bizionia</taxon>
    </lineage>
</organism>
<dbReference type="RefSeq" id="WP_066247763.1">
    <property type="nucleotide sequence ID" value="NZ_VSKL01000002.1"/>
</dbReference>
<keyword evidence="2" id="KW-1185">Reference proteome</keyword>
<protein>
    <submittedName>
        <fullName evidence="1">DUF1835 domain-containing protein</fullName>
    </submittedName>
</protein>
<proteinExistence type="predicted"/>
<sequence>MDKGILHITNGTHLTNYLQELDVEGSFLTWQEMLCDGPTPVQIDSQRFIDTRKAFLKNVYAIEINEEEIKNELRILDNTEAFYEIVLWFEYDLFCHINLLGVIKLLQERKVNLPLYLVCSGRVEGEKNLKGSSELTADQLLDHYDNKVLLLDSDIEIARSIWHIYCGKDHNLLKPYIVKKSSFIYLNSCLKAHLKRFPNLKSGLSVIEKNILTIVRDKDVKSKGHLVGYALNFQGYYGYGDIQIHHIINTLSLFFEETENSIKLNRKGHEALIGLRNFAAEINNNTVFGGVNRLDFYYSTKHNELIKK</sequence>
<reference evidence="1 2" key="1">
    <citation type="submission" date="2019-08" db="EMBL/GenBank/DDBJ databases">
        <title>Genomes of Antarctic Bizionia species.</title>
        <authorList>
            <person name="Bowman J.P."/>
        </authorList>
    </citation>
    <scope>NUCLEOTIDE SEQUENCE [LARGE SCALE GENOMIC DNA]</scope>
    <source>
        <strain evidence="1 2">APA-1</strain>
    </source>
</reference>
<dbReference type="AlphaFoldDB" id="A0A5D0QYG9"/>
<evidence type="ECO:0000313" key="1">
    <source>
        <dbReference type="EMBL" id="TYB73538.1"/>
    </source>
</evidence>
<comment type="caution">
    <text evidence="1">The sequence shown here is derived from an EMBL/GenBank/DDBJ whole genome shotgun (WGS) entry which is preliminary data.</text>
</comment>
<dbReference type="Proteomes" id="UP000324358">
    <property type="component" value="Unassembled WGS sequence"/>
</dbReference>
<gene>
    <name evidence="1" type="ORF">ES675_07740</name>
</gene>
<accession>A0A5D0QYG9</accession>
<evidence type="ECO:0000313" key="2">
    <source>
        <dbReference type="Proteomes" id="UP000324358"/>
    </source>
</evidence>
<dbReference type="OrthoDB" id="127805at2"/>